<reference evidence="4 5" key="1">
    <citation type="submission" date="2021-08" db="EMBL/GenBank/DDBJ databases">
        <title>Genomic Architecture of Streptomyces flavotricini NGL1 and Streptomyces erythrochromogenes HMS4 With Differential Plant Beneficial attributes and laccase production capabilities.</title>
        <authorList>
            <person name="Salwan R."/>
            <person name="Kaur R."/>
            <person name="Sharma V."/>
        </authorList>
    </citation>
    <scope>NUCLEOTIDE SEQUENCE [LARGE SCALE GENOMIC DNA]</scope>
    <source>
        <strain evidence="4 5">NGL1</strain>
    </source>
</reference>
<dbReference type="InterPro" id="IPR029058">
    <property type="entry name" value="AB_hydrolase_fold"/>
</dbReference>
<dbReference type="Gene3D" id="3.30.559.30">
    <property type="entry name" value="Nonribosomal peptide synthetase, condensation domain"/>
    <property type="match status" value="1"/>
</dbReference>
<dbReference type="SUPFAM" id="SSF52777">
    <property type="entry name" value="CoA-dependent acyltransferases"/>
    <property type="match status" value="2"/>
</dbReference>
<evidence type="ECO:0000313" key="4">
    <source>
        <dbReference type="EMBL" id="MCC0095098.1"/>
    </source>
</evidence>
<dbReference type="InterPro" id="IPR009081">
    <property type="entry name" value="PP-bd_ACP"/>
</dbReference>
<dbReference type="InterPro" id="IPR001242">
    <property type="entry name" value="Condensation_dom"/>
</dbReference>
<dbReference type="PANTHER" id="PTHR45527">
    <property type="entry name" value="NONRIBOSOMAL PEPTIDE SYNTHETASE"/>
    <property type="match status" value="1"/>
</dbReference>
<comment type="cofactor">
    <cofactor evidence="1">
        <name>pantetheine 4'-phosphate</name>
        <dbReference type="ChEBI" id="CHEBI:47942"/>
    </cofactor>
</comment>
<dbReference type="EMBL" id="JAINUL010000001">
    <property type="protein sequence ID" value="MCC0095098.1"/>
    <property type="molecule type" value="Genomic_DNA"/>
</dbReference>
<dbReference type="Pfam" id="PF00501">
    <property type="entry name" value="AMP-binding"/>
    <property type="match status" value="1"/>
</dbReference>
<dbReference type="Gene3D" id="3.40.50.1820">
    <property type="entry name" value="alpha/beta hydrolase"/>
    <property type="match status" value="1"/>
</dbReference>
<comment type="caution">
    <text evidence="4">The sequence shown here is derived from an EMBL/GenBank/DDBJ whole genome shotgun (WGS) entry which is preliminary data.</text>
</comment>
<dbReference type="CDD" id="cd19531">
    <property type="entry name" value="LCL_NRPS-like"/>
    <property type="match status" value="1"/>
</dbReference>
<dbReference type="Gene3D" id="3.30.559.10">
    <property type="entry name" value="Chloramphenicol acetyltransferase-like domain"/>
    <property type="match status" value="1"/>
</dbReference>
<feature type="domain" description="Carrier" evidence="3">
    <location>
        <begin position="983"/>
        <end position="1058"/>
    </location>
</feature>
<dbReference type="InterPro" id="IPR023213">
    <property type="entry name" value="CAT-like_dom_sf"/>
</dbReference>
<feature type="region of interest" description="Disordered" evidence="2">
    <location>
        <begin position="1086"/>
        <end position="1105"/>
    </location>
</feature>
<dbReference type="NCBIfam" id="TIGR01733">
    <property type="entry name" value="AA-adenyl-dom"/>
    <property type="match status" value="1"/>
</dbReference>
<sequence length="1105" mass="117379">MTYVENPMALMHPEQIMFPATHAQQRIMIIEQLYPGGSAYHVPFAVRLRGPLDTLALTGAVREVVRRHESLRTVFRTVDGVLGQIVEEDHLVEVPVRDLTGHAAAADPDALAALVAEAAARPFDLTGRLLRVELLRLGAEDHVLAVTMHHLVSDSWSCGIFVGELAAAYPVLRAGGRPELPEPEVQYVDYAAWHREQLDGERTGELLGYWRERLAGMQPVLELPADRPRPPVQSFRGATLPVRLSPLTSAAVRQAARTLGVTPFTALLAAFHATVGRWTGGEDVTVSSGVANRTPQVEQVIGCFINVLLLRASLAGNPSFAELAAQVGETVLDGMQHQDLPFDRLVEELAPKRDLSHQPLAQVMFLLQSAPLPAVALDGLELSTVPVRRKATHLDLNVQLWDSGECFEGVVDYSTDLFDEATVARMWTQYETLLAAAAARPADRIGELPLLRPEDEHTLLTEWNRTAAEVPAELTPALVEARAAAHPHAPAVVGDAGTLTYGELNGAANRLARLLIERGAGPERTVALMLPRSAETVTAVLAVLKSGAAYVPVDPVLPPDRIAHLLSDAAPSAVVTTTAVPEAATDAAERLDLDAPATRAALARCAAGDVTDADRRAPLRPDHLAYAIYTSGSTGRPKGVLISHRALADYLAACRRDYPGLTGSALLHSPVSVDLSVTTLLGPLTAGGRIVLGGLDGRTDELPGGEGRLSLLKVTPSHLPILLGLPEAYSPTGDLVIGGEMLTSELLDQWRSRFPGAVVTNEYGPTEATVGCVALQVGPGEVLAPGPVPIGRPMANSRAYVLDRALRPVPVGVAGELYVAGAGLARGYHGRPALTASAFLPDPFGEPGQRMYRTGDLARWRAGGGLDYLGRIDDQVKVRGFRIELGEIEAALTALPGIREAVVKAVRETGDTTLAAYCVPDGGGELPVGDLRRQLRRTLPEHMVPAHFVALERLPLAVSGKADRGALPPVGSARPALETGRLAPRTPVESLLAEVWGSVLHVDGVGVRDEFFELGGYSLAATRIAALTAEVFGVEIPLREVFAATDVESQAALVEAAGRDQGVDVEAIARLALEIGELSEDEVEELLAGRNGSGPADTDAGGGRE</sequence>
<dbReference type="InterPro" id="IPR025110">
    <property type="entry name" value="AMP-bd_C"/>
</dbReference>
<evidence type="ECO:0000256" key="1">
    <source>
        <dbReference type="ARBA" id="ARBA00001957"/>
    </source>
</evidence>
<dbReference type="InterPro" id="IPR036736">
    <property type="entry name" value="ACP-like_sf"/>
</dbReference>
<dbReference type="Gene3D" id="3.40.50.980">
    <property type="match status" value="2"/>
</dbReference>
<dbReference type="CDD" id="cd05930">
    <property type="entry name" value="A_NRPS"/>
    <property type="match status" value="1"/>
</dbReference>
<dbReference type="InterPro" id="IPR045851">
    <property type="entry name" value="AMP-bd_C_sf"/>
</dbReference>
<dbReference type="InterPro" id="IPR000873">
    <property type="entry name" value="AMP-dep_synth/lig_dom"/>
</dbReference>
<dbReference type="RefSeq" id="WP_229335772.1">
    <property type="nucleotide sequence ID" value="NZ_JAINUL010000001.1"/>
</dbReference>
<dbReference type="Gene3D" id="3.30.300.30">
    <property type="match status" value="1"/>
</dbReference>
<dbReference type="Proteomes" id="UP001520654">
    <property type="component" value="Unassembled WGS sequence"/>
</dbReference>
<dbReference type="Gene3D" id="2.30.38.10">
    <property type="entry name" value="Luciferase, Domain 3"/>
    <property type="match status" value="1"/>
</dbReference>
<dbReference type="InterPro" id="IPR010071">
    <property type="entry name" value="AA_adenyl_dom"/>
</dbReference>
<protein>
    <submittedName>
        <fullName evidence="4">Amino acid adenylation domain-containing protein</fullName>
    </submittedName>
</protein>
<dbReference type="Pfam" id="PF13193">
    <property type="entry name" value="AMP-binding_C"/>
    <property type="match status" value="1"/>
</dbReference>
<gene>
    <name evidence="4" type="ORF">K7B10_09940</name>
</gene>
<evidence type="ECO:0000256" key="2">
    <source>
        <dbReference type="SAM" id="MobiDB-lite"/>
    </source>
</evidence>
<dbReference type="SUPFAM" id="SSF56801">
    <property type="entry name" value="Acetyl-CoA synthetase-like"/>
    <property type="match status" value="1"/>
</dbReference>
<evidence type="ECO:0000259" key="3">
    <source>
        <dbReference type="PROSITE" id="PS50075"/>
    </source>
</evidence>
<name>A0ABS8E2D4_9ACTN</name>
<accession>A0ABS8E2D4</accession>
<keyword evidence="5" id="KW-1185">Reference proteome</keyword>
<dbReference type="Pfam" id="PF00550">
    <property type="entry name" value="PP-binding"/>
    <property type="match status" value="1"/>
</dbReference>
<dbReference type="PANTHER" id="PTHR45527:SF1">
    <property type="entry name" value="FATTY ACID SYNTHASE"/>
    <property type="match status" value="1"/>
</dbReference>
<dbReference type="PROSITE" id="PS50075">
    <property type="entry name" value="CARRIER"/>
    <property type="match status" value="1"/>
</dbReference>
<proteinExistence type="predicted"/>
<dbReference type="Pfam" id="PF00668">
    <property type="entry name" value="Condensation"/>
    <property type="match status" value="1"/>
</dbReference>
<evidence type="ECO:0000313" key="5">
    <source>
        <dbReference type="Proteomes" id="UP001520654"/>
    </source>
</evidence>
<dbReference type="SUPFAM" id="SSF47336">
    <property type="entry name" value="ACP-like"/>
    <property type="match status" value="1"/>
</dbReference>
<organism evidence="4 5">
    <name type="scientific">Streptomyces flavotricini</name>
    <dbReference type="NCBI Taxonomy" id="66888"/>
    <lineage>
        <taxon>Bacteria</taxon>
        <taxon>Bacillati</taxon>
        <taxon>Actinomycetota</taxon>
        <taxon>Actinomycetes</taxon>
        <taxon>Kitasatosporales</taxon>
        <taxon>Streptomycetaceae</taxon>
        <taxon>Streptomyces</taxon>
    </lineage>
</organism>